<dbReference type="CDD" id="cd03397">
    <property type="entry name" value="PAP2_acid_phosphatase"/>
    <property type="match status" value="1"/>
</dbReference>
<dbReference type="InterPro" id="IPR036938">
    <property type="entry name" value="PAP2/HPO_sf"/>
</dbReference>
<sequence>MKHSLTISTALVAGLLAVSPALAWQAVAPAQIAPVADTVTPANADPAYRGLLDDAAKGLIAALDASAKAPLTQENVDKAKQGAPYADTDWLKASGYEIPVKEYQDADIKVLSSFTVLPRWQLARSEMTVTEINHGAAPAQQDHALYDADGISYLFFLPEALGPKLGHAFLTAYEKGEIGKAAALIKMSEVSTSAAKSYFNYPRPFLIDQNTIRLVPDNAVTRTGAPYTATAGAFPSGHTNTGYTDALLLAEMLPERFTALVDRAAGYGYSRVVLGVHYPLDVIGSRMVVERNVSALLNDPAYQKLFSEAREELRTALEKECGTTIAQCAAVGTTAADPWAAAPMREFYNFTMTYDLQQSGEAGVAMDVPEGAEVLLATLFPHRSAEERREILKQTAIDSGYPLDSTDPASGFWQRIDLHEASLAK</sequence>
<evidence type="ECO:0000313" key="4">
    <source>
        <dbReference type="Proteomes" id="UP000285710"/>
    </source>
</evidence>
<keyword evidence="4" id="KW-1185">Reference proteome</keyword>
<dbReference type="EMBL" id="SAUW01000001">
    <property type="protein sequence ID" value="RWR15437.1"/>
    <property type="molecule type" value="Genomic_DNA"/>
</dbReference>
<keyword evidence="1" id="KW-0732">Signal</keyword>
<dbReference type="Pfam" id="PF01569">
    <property type="entry name" value="PAP2"/>
    <property type="match status" value="1"/>
</dbReference>
<dbReference type="GO" id="GO:0003993">
    <property type="term" value="F:acid phosphatase activity"/>
    <property type="evidence" value="ECO:0007669"/>
    <property type="project" value="InterPro"/>
</dbReference>
<reference evidence="3 4" key="1">
    <citation type="submission" date="2019-01" db="EMBL/GenBank/DDBJ databases">
        <title>Sinorhodobacter populi sp. nov. isolated from the symptomatic bark tissue of Populus euramericana canker.</title>
        <authorList>
            <person name="Xu G."/>
        </authorList>
    </citation>
    <scope>NUCLEOTIDE SEQUENCE [LARGE SCALE GENOMIC DNA]</scope>
    <source>
        <strain evidence="3 4">2D-5</strain>
    </source>
</reference>
<dbReference type="SMART" id="SM00014">
    <property type="entry name" value="acidPPc"/>
    <property type="match status" value="1"/>
</dbReference>
<dbReference type="RefSeq" id="WP_128268474.1">
    <property type="nucleotide sequence ID" value="NZ_SAUW01000001.1"/>
</dbReference>
<dbReference type="Proteomes" id="UP000285710">
    <property type="component" value="Unassembled WGS sequence"/>
</dbReference>
<accession>A0A443J4S0</accession>
<proteinExistence type="predicted"/>
<dbReference type="GO" id="GO:0030288">
    <property type="term" value="C:outer membrane-bounded periplasmic space"/>
    <property type="evidence" value="ECO:0007669"/>
    <property type="project" value="InterPro"/>
</dbReference>
<feature type="domain" description="Phosphatidic acid phosphatase type 2/haloperoxidase" evidence="2">
    <location>
        <begin position="178"/>
        <end position="297"/>
    </location>
</feature>
<dbReference type="SUPFAM" id="SSF48317">
    <property type="entry name" value="Acid phosphatase/Vanadium-dependent haloperoxidase"/>
    <property type="match status" value="1"/>
</dbReference>
<dbReference type="AlphaFoldDB" id="A0A443J4S0"/>
<dbReference type="InterPro" id="IPR000326">
    <property type="entry name" value="PAP2/HPO"/>
</dbReference>
<evidence type="ECO:0000313" key="3">
    <source>
        <dbReference type="EMBL" id="RWR15437.1"/>
    </source>
</evidence>
<comment type="caution">
    <text evidence="3">The sequence shown here is derived from an EMBL/GenBank/DDBJ whole genome shotgun (WGS) entry which is preliminary data.</text>
</comment>
<protein>
    <submittedName>
        <fullName evidence="3">Phosphatase PAP2 family protein</fullName>
    </submittedName>
</protein>
<evidence type="ECO:0000259" key="2">
    <source>
        <dbReference type="SMART" id="SM00014"/>
    </source>
</evidence>
<name>A0A443J4S0_9RHOB</name>
<dbReference type="InterPro" id="IPR001011">
    <property type="entry name" value="Acid_Pase_classA_bac"/>
</dbReference>
<dbReference type="Gene3D" id="1.20.144.10">
    <property type="entry name" value="Phosphatidic acid phosphatase type 2/haloperoxidase"/>
    <property type="match status" value="1"/>
</dbReference>
<feature type="signal peptide" evidence="1">
    <location>
        <begin position="1"/>
        <end position="23"/>
    </location>
</feature>
<gene>
    <name evidence="3" type="ORF">D2T33_00745</name>
</gene>
<feature type="chain" id="PRO_5019193588" evidence="1">
    <location>
        <begin position="24"/>
        <end position="425"/>
    </location>
</feature>
<reference evidence="3 4" key="2">
    <citation type="submission" date="2019-01" db="EMBL/GenBank/DDBJ databases">
        <authorList>
            <person name="Li Y."/>
        </authorList>
    </citation>
    <scope>NUCLEOTIDE SEQUENCE [LARGE SCALE GENOMIC DNA]</scope>
    <source>
        <strain evidence="3 4">2D-5</strain>
    </source>
</reference>
<organism evidence="3 4">
    <name type="scientific">Paenirhodobacter populi</name>
    <dbReference type="NCBI Taxonomy" id="2306993"/>
    <lineage>
        <taxon>Bacteria</taxon>
        <taxon>Pseudomonadati</taxon>
        <taxon>Pseudomonadota</taxon>
        <taxon>Alphaproteobacteria</taxon>
        <taxon>Rhodobacterales</taxon>
        <taxon>Rhodobacter group</taxon>
        <taxon>Paenirhodobacter</taxon>
    </lineage>
</organism>
<evidence type="ECO:0000256" key="1">
    <source>
        <dbReference type="SAM" id="SignalP"/>
    </source>
</evidence>